<name>A0ABY6GYI3_9GAMM</name>
<evidence type="ECO:0000256" key="1">
    <source>
        <dbReference type="SAM" id="Coils"/>
    </source>
</evidence>
<organism evidence="3 4">
    <name type="scientific">Endozoicomonas euniceicola</name>
    <dbReference type="NCBI Taxonomy" id="1234143"/>
    <lineage>
        <taxon>Bacteria</taxon>
        <taxon>Pseudomonadati</taxon>
        <taxon>Pseudomonadota</taxon>
        <taxon>Gammaproteobacteria</taxon>
        <taxon>Oceanospirillales</taxon>
        <taxon>Endozoicomonadaceae</taxon>
        <taxon>Endozoicomonas</taxon>
    </lineage>
</organism>
<protein>
    <submittedName>
        <fullName evidence="3">Uncharacterized protein</fullName>
    </submittedName>
</protein>
<gene>
    <name evidence="3" type="ORF">NX720_08265</name>
</gene>
<reference evidence="3" key="1">
    <citation type="submission" date="2022-10" db="EMBL/GenBank/DDBJ databases">
        <title>Completed Genome Sequence of two octocoral isolated bacterium, Endozoicomonas euniceicola EF212T and Endozoicomonas gorgoniicola PS125T.</title>
        <authorList>
            <person name="Chiou Y.-J."/>
            <person name="Chen Y.-H."/>
        </authorList>
    </citation>
    <scope>NUCLEOTIDE SEQUENCE</scope>
    <source>
        <strain evidence="3">EF212</strain>
    </source>
</reference>
<feature type="compositionally biased region" description="Basic and acidic residues" evidence="2">
    <location>
        <begin position="175"/>
        <end position="185"/>
    </location>
</feature>
<feature type="compositionally biased region" description="Gly residues" evidence="2">
    <location>
        <begin position="215"/>
        <end position="229"/>
    </location>
</feature>
<feature type="region of interest" description="Disordered" evidence="2">
    <location>
        <begin position="171"/>
        <end position="241"/>
    </location>
</feature>
<dbReference type="Proteomes" id="UP001163255">
    <property type="component" value="Chromosome"/>
</dbReference>
<proteinExistence type="predicted"/>
<keyword evidence="4" id="KW-1185">Reference proteome</keyword>
<evidence type="ECO:0000313" key="4">
    <source>
        <dbReference type="Proteomes" id="UP001163255"/>
    </source>
</evidence>
<sequence>MSQEKLSPYFRNLKRIARSNVRIKYTPVNNALTFIHPQGSVVITVDGFYSDLNQRAVIATMLSEKAIAVIGTVAEAISSDVAVSPDTVFSMNKNSDRVPESDKGTFLEAYEGHYVFHPYPELFYSSPDHGPSLESVTIESAKFENKAYEYSLGDAYKLSFSDFGQAVIKPIGDAHNGEEPTDGKNHQHGKKQKQKSDSGASGASTSQQKRQQGSGARGAAGASSGGGGKRPPRKNEPQKNIPADYNAAQKTLEEIDNDIQSFVQALRKANERLASLRSPNRRVQEPADTLPDAPEVAMGGSGDSSTLKAIIRELNEKLRLARERKRELDMKK</sequence>
<evidence type="ECO:0000256" key="2">
    <source>
        <dbReference type="SAM" id="MobiDB-lite"/>
    </source>
</evidence>
<accession>A0ABY6GYI3</accession>
<evidence type="ECO:0000313" key="3">
    <source>
        <dbReference type="EMBL" id="UYM17887.1"/>
    </source>
</evidence>
<keyword evidence="1" id="KW-0175">Coiled coil</keyword>
<feature type="region of interest" description="Disordered" evidence="2">
    <location>
        <begin position="276"/>
        <end position="304"/>
    </location>
</feature>
<dbReference type="EMBL" id="CP103300">
    <property type="protein sequence ID" value="UYM17887.1"/>
    <property type="molecule type" value="Genomic_DNA"/>
</dbReference>
<feature type="coiled-coil region" evidence="1">
    <location>
        <begin position="304"/>
        <end position="331"/>
    </location>
</feature>
<dbReference type="RefSeq" id="WP_262600636.1">
    <property type="nucleotide sequence ID" value="NZ_CP103300.1"/>
</dbReference>